<dbReference type="Proteomes" id="UP001370348">
    <property type="component" value="Chromosome"/>
</dbReference>
<protein>
    <submittedName>
        <fullName evidence="1">Uncharacterized protein</fullName>
    </submittedName>
</protein>
<proteinExistence type="predicted"/>
<reference evidence="1 2" key="1">
    <citation type="submission" date="2021-12" db="EMBL/GenBank/DDBJ databases">
        <title>Discovery of the Pendulisporaceae a myxobacterial family with distinct sporulation behavior and unique specialized metabolism.</title>
        <authorList>
            <person name="Garcia R."/>
            <person name="Popoff A."/>
            <person name="Bader C.D."/>
            <person name="Loehr J."/>
            <person name="Walesch S."/>
            <person name="Walt C."/>
            <person name="Boldt J."/>
            <person name="Bunk B."/>
            <person name="Haeckl F.J.F.P.J."/>
            <person name="Gunesch A.P."/>
            <person name="Birkelbach J."/>
            <person name="Nuebel U."/>
            <person name="Pietschmann T."/>
            <person name="Bach T."/>
            <person name="Mueller R."/>
        </authorList>
    </citation>
    <scope>NUCLEOTIDE SEQUENCE [LARGE SCALE GENOMIC DNA]</scope>
    <source>
        <strain evidence="1 2">MSr11954</strain>
    </source>
</reference>
<accession>A0ABZ2M6E3</accession>
<evidence type="ECO:0000313" key="2">
    <source>
        <dbReference type="Proteomes" id="UP001370348"/>
    </source>
</evidence>
<gene>
    <name evidence="1" type="ORF">LZC94_09995</name>
</gene>
<evidence type="ECO:0000313" key="1">
    <source>
        <dbReference type="EMBL" id="WXB17591.1"/>
    </source>
</evidence>
<organism evidence="1 2">
    <name type="scientific">Pendulispora albinea</name>
    <dbReference type="NCBI Taxonomy" id="2741071"/>
    <lineage>
        <taxon>Bacteria</taxon>
        <taxon>Pseudomonadati</taxon>
        <taxon>Myxococcota</taxon>
        <taxon>Myxococcia</taxon>
        <taxon>Myxococcales</taxon>
        <taxon>Sorangiineae</taxon>
        <taxon>Pendulisporaceae</taxon>
        <taxon>Pendulispora</taxon>
    </lineage>
</organism>
<dbReference type="EMBL" id="CP089984">
    <property type="protein sequence ID" value="WXB17591.1"/>
    <property type="molecule type" value="Genomic_DNA"/>
</dbReference>
<name>A0ABZ2M6E3_9BACT</name>
<dbReference type="RefSeq" id="WP_394827225.1">
    <property type="nucleotide sequence ID" value="NZ_CP089984.1"/>
</dbReference>
<sequence>MTQPPHDLGAEPRVAFDVIDVLGLCTLEKRSPTLDGSVPLRVAQACMPLLEGNAFGFQIALRKRIELRRRLGAFHLSSFEDEPAYAREHRATLPMAVARGLLVRGGVWHERLERGIVDAGHFARRSTGSAVAFWTGLLVRPRAGVRLRQSSTANRRAVTFTVDEVILDDTDAYCPLVLGIAPADDTDTVVLHGEIATLAALPARARLECVPLDEAPEVARAHLAFYDAHYFATKREHPSRKYKHLATRAPSPAESAADLHVRAACAGPATVFEACPRQIAGAKGPRPEPYAPDRFVFRNAVAFSARFDGQHVAIDFDRARLAAHAERIRAAWTGVLGAGDEGVHQGALWYLTKYFTPHPAGEPHFFVKPWALMHTRAGCSMLLEGIPGRGYDVLRGVVRTDVFHATPAVFALRQPGLHIDVAEGAPLLSLLPIPRALEQATFHLEGFRDAFA</sequence>
<keyword evidence="2" id="KW-1185">Reference proteome</keyword>